<dbReference type="GO" id="GO:0003723">
    <property type="term" value="F:RNA binding"/>
    <property type="evidence" value="ECO:0007669"/>
    <property type="project" value="UniProtKB-UniRule"/>
</dbReference>
<evidence type="ECO:0000256" key="1">
    <source>
        <dbReference type="ARBA" id="ARBA00022472"/>
    </source>
</evidence>
<keyword evidence="6 7" id="KW-0804">Transcription</keyword>
<dbReference type="GO" id="GO:0006353">
    <property type="term" value="P:DNA-templated transcription termination"/>
    <property type="evidence" value="ECO:0007669"/>
    <property type="project" value="UniProtKB-UniRule"/>
</dbReference>
<dbReference type="Pfam" id="PF13184">
    <property type="entry name" value="KH_NusA_1st"/>
    <property type="match status" value="1"/>
</dbReference>
<feature type="region of interest" description="Disordered" evidence="8">
    <location>
        <begin position="437"/>
        <end position="470"/>
    </location>
</feature>
<dbReference type="SUPFAM" id="SSF50249">
    <property type="entry name" value="Nucleic acid-binding proteins"/>
    <property type="match status" value="1"/>
</dbReference>
<dbReference type="InterPro" id="IPR013735">
    <property type="entry name" value="TF_NusA_N"/>
</dbReference>
<dbReference type="EMBL" id="JADIMM010000070">
    <property type="protein sequence ID" value="MBO8457547.1"/>
    <property type="molecule type" value="Genomic_DNA"/>
</dbReference>
<dbReference type="Gene3D" id="3.30.300.20">
    <property type="match status" value="2"/>
</dbReference>
<evidence type="ECO:0000256" key="2">
    <source>
        <dbReference type="ARBA" id="ARBA00022490"/>
    </source>
</evidence>
<evidence type="ECO:0000259" key="9">
    <source>
        <dbReference type="PROSITE" id="PS50126"/>
    </source>
</evidence>
<dbReference type="InterPro" id="IPR036555">
    <property type="entry name" value="NusA_N_sf"/>
</dbReference>
<reference evidence="10" key="1">
    <citation type="submission" date="2020-10" db="EMBL/GenBank/DDBJ databases">
        <authorList>
            <person name="Gilroy R."/>
        </authorList>
    </citation>
    <scope>NUCLEOTIDE SEQUENCE</scope>
    <source>
        <strain evidence="10">10532</strain>
    </source>
</reference>
<dbReference type="InterPro" id="IPR015946">
    <property type="entry name" value="KH_dom-like_a/b"/>
</dbReference>
<evidence type="ECO:0000256" key="4">
    <source>
        <dbReference type="ARBA" id="ARBA00022884"/>
    </source>
</evidence>
<dbReference type="PANTHER" id="PTHR22648">
    <property type="entry name" value="TRANSCRIPTION TERMINATION FACTOR NUSA"/>
    <property type="match status" value="1"/>
</dbReference>
<comment type="function">
    <text evidence="7">Participates in both transcription termination and antitermination.</text>
</comment>
<dbReference type="GO" id="GO:0031564">
    <property type="term" value="P:transcription antitermination"/>
    <property type="evidence" value="ECO:0007669"/>
    <property type="project" value="UniProtKB-UniRule"/>
</dbReference>
<dbReference type="InterPro" id="IPR058582">
    <property type="entry name" value="KH_NusA_2nd"/>
</dbReference>
<dbReference type="AlphaFoldDB" id="A0A9D9N239"/>
<feature type="compositionally biased region" description="Low complexity" evidence="8">
    <location>
        <begin position="438"/>
        <end position="462"/>
    </location>
</feature>
<reference evidence="10" key="2">
    <citation type="journal article" date="2021" name="PeerJ">
        <title>Extensive microbial diversity within the chicken gut microbiome revealed by metagenomics and culture.</title>
        <authorList>
            <person name="Gilroy R."/>
            <person name="Ravi A."/>
            <person name="Getino M."/>
            <person name="Pursley I."/>
            <person name="Horton D.L."/>
            <person name="Alikhan N.F."/>
            <person name="Baker D."/>
            <person name="Gharbi K."/>
            <person name="Hall N."/>
            <person name="Watson M."/>
            <person name="Adriaenssens E.M."/>
            <person name="Foster-Nyarko E."/>
            <person name="Jarju S."/>
            <person name="Secka A."/>
            <person name="Antonio M."/>
            <person name="Oren A."/>
            <person name="Chaudhuri R.R."/>
            <person name="La Ragione R."/>
            <person name="Hildebrand F."/>
            <person name="Pallen M.J."/>
        </authorList>
    </citation>
    <scope>NUCLEOTIDE SEQUENCE</scope>
    <source>
        <strain evidence="10">10532</strain>
    </source>
</reference>
<dbReference type="FunFam" id="3.30.300.20:FF:000002">
    <property type="entry name" value="Transcription termination/antitermination protein NusA"/>
    <property type="match status" value="1"/>
</dbReference>
<dbReference type="SUPFAM" id="SSF54814">
    <property type="entry name" value="Prokaryotic type KH domain (KH-domain type II)"/>
    <property type="match status" value="2"/>
</dbReference>
<dbReference type="Pfam" id="PF08529">
    <property type="entry name" value="NusA_N"/>
    <property type="match status" value="1"/>
</dbReference>
<dbReference type="InterPro" id="IPR012340">
    <property type="entry name" value="NA-bd_OB-fold"/>
</dbReference>
<dbReference type="HAMAP" id="MF_00945_B">
    <property type="entry name" value="NusA_B"/>
    <property type="match status" value="1"/>
</dbReference>
<keyword evidence="3 7" id="KW-0889">Transcription antitermination</keyword>
<dbReference type="PANTHER" id="PTHR22648:SF0">
    <property type="entry name" value="TRANSCRIPTION TERMINATION_ANTITERMINATION PROTEIN NUSA"/>
    <property type="match status" value="1"/>
</dbReference>
<evidence type="ECO:0000256" key="8">
    <source>
        <dbReference type="SAM" id="MobiDB-lite"/>
    </source>
</evidence>
<keyword evidence="5 7" id="KW-0805">Transcription regulation</keyword>
<comment type="subcellular location">
    <subcellularLocation>
        <location evidence="7">Cytoplasm</location>
    </subcellularLocation>
</comment>
<dbReference type="Pfam" id="PF00575">
    <property type="entry name" value="S1"/>
    <property type="match status" value="1"/>
</dbReference>
<comment type="caution">
    <text evidence="10">The sequence shown here is derived from an EMBL/GenBank/DDBJ whole genome shotgun (WGS) entry which is preliminary data.</text>
</comment>
<evidence type="ECO:0000313" key="10">
    <source>
        <dbReference type="EMBL" id="MBO8457547.1"/>
    </source>
</evidence>
<protein>
    <recommendedName>
        <fullName evidence="7">Transcription termination/antitermination protein NusA</fullName>
    </recommendedName>
</protein>
<dbReference type="Gene3D" id="2.40.50.140">
    <property type="entry name" value="Nucleic acid-binding proteins"/>
    <property type="match status" value="1"/>
</dbReference>
<dbReference type="CDD" id="cd02134">
    <property type="entry name" value="KH-II_NusA_rpt1"/>
    <property type="match status" value="1"/>
</dbReference>
<accession>A0A9D9N239</accession>
<dbReference type="GO" id="GO:0003700">
    <property type="term" value="F:DNA-binding transcription factor activity"/>
    <property type="evidence" value="ECO:0007669"/>
    <property type="project" value="InterPro"/>
</dbReference>
<feature type="domain" description="S1 motif" evidence="9">
    <location>
        <begin position="145"/>
        <end position="209"/>
    </location>
</feature>
<keyword evidence="2 7" id="KW-0963">Cytoplasm</keyword>
<keyword evidence="1 7" id="KW-0806">Transcription termination</keyword>
<dbReference type="SUPFAM" id="SSF69705">
    <property type="entry name" value="Transcription factor NusA, N-terminal domain"/>
    <property type="match status" value="1"/>
</dbReference>
<comment type="subunit">
    <text evidence="7">Monomer. Binds directly to the core enzyme of the DNA-dependent RNA polymerase and to nascent RNA.</text>
</comment>
<dbReference type="InterPro" id="IPR009019">
    <property type="entry name" value="KH_sf_prok-type"/>
</dbReference>
<sequence>MASNDMAEAIRQLVQTKGLSEEQVFKTIEDAIKAAYKKKFGSNDNVVVKIEPEGAGLSVYSSKIIVDRDQMLEEDVEDFNPLIHIDINDAIKLNPDSEIGDELLIQIDPADFDRLSVQSAKQTTHQSFREIQKDSLYADYKDKVGEIIIGYYQRERNQTIYVDLGKVEGVLPRKFQSPRDNFSVNDRIKALISEVKKTNSGLQIVLSRTDAEFVKKIVEAEVPEIYDRIVEIEKIVREPGYRTKIAVSSVKEDVDPVGACVGLKGVRIQNIIRELEGEKIDILKYEEDPVRFIKNALSPAEVEDVYIMDSHTRTALAVVDDSQFSLAIGKQGLNVRLANRLTDWSIDVKTRAQFEEENPLEGRRAAAESLFESTEKKNLPVTEYTEIPEHILEALKASNIVYASDYVSLSEEEKEEIDGLSNEDLDFLDSLFEGLDLSSPEASGEESASGSESGGQADSGNGEEYGDEEEVFECPDCGARITLDMTSCPNCGIGLSFEYEDEETEE</sequence>
<evidence type="ECO:0000256" key="5">
    <source>
        <dbReference type="ARBA" id="ARBA00023015"/>
    </source>
</evidence>
<keyword evidence="4 7" id="KW-0694">RNA-binding</keyword>
<comment type="similarity">
    <text evidence="7">Belongs to the NusA family.</text>
</comment>
<evidence type="ECO:0000256" key="7">
    <source>
        <dbReference type="HAMAP-Rule" id="MF_00945"/>
    </source>
</evidence>
<dbReference type="CDD" id="cd22529">
    <property type="entry name" value="KH-II_NusA_rpt2"/>
    <property type="match status" value="1"/>
</dbReference>
<dbReference type="InterPro" id="IPR003029">
    <property type="entry name" value="S1_domain"/>
</dbReference>
<organism evidence="10 11">
    <name type="scientific">Candidatus Gallitreponema excrementavium</name>
    <dbReference type="NCBI Taxonomy" id="2840840"/>
    <lineage>
        <taxon>Bacteria</taxon>
        <taxon>Pseudomonadati</taxon>
        <taxon>Spirochaetota</taxon>
        <taxon>Spirochaetia</taxon>
        <taxon>Spirochaetales</taxon>
        <taxon>Candidatus Gallitreponema</taxon>
    </lineage>
</organism>
<dbReference type="SMART" id="SM00316">
    <property type="entry name" value="S1"/>
    <property type="match status" value="1"/>
</dbReference>
<dbReference type="GO" id="GO:0005829">
    <property type="term" value="C:cytosol"/>
    <property type="evidence" value="ECO:0007669"/>
    <property type="project" value="TreeGrafter"/>
</dbReference>
<dbReference type="CDD" id="cd04455">
    <property type="entry name" value="S1_NusA"/>
    <property type="match status" value="1"/>
</dbReference>
<evidence type="ECO:0000313" key="11">
    <source>
        <dbReference type="Proteomes" id="UP000823638"/>
    </source>
</evidence>
<dbReference type="PROSITE" id="PS50126">
    <property type="entry name" value="S1"/>
    <property type="match status" value="1"/>
</dbReference>
<name>A0A9D9N239_9SPIR</name>
<evidence type="ECO:0000256" key="6">
    <source>
        <dbReference type="ARBA" id="ARBA00023163"/>
    </source>
</evidence>
<gene>
    <name evidence="7 10" type="primary">nusA</name>
    <name evidence="10" type="ORF">IAA81_04880</name>
</gene>
<dbReference type="Proteomes" id="UP000823638">
    <property type="component" value="Unassembled WGS sequence"/>
</dbReference>
<dbReference type="InterPro" id="IPR025249">
    <property type="entry name" value="TF_NusA_KH_1st"/>
</dbReference>
<dbReference type="InterPro" id="IPR010213">
    <property type="entry name" value="TF_NusA"/>
</dbReference>
<dbReference type="NCBIfam" id="TIGR01953">
    <property type="entry name" value="NusA"/>
    <property type="match status" value="1"/>
</dbReference>
<dbReference type="FunFam" id="3.30.300.20:FF:000005">
    <property type="entry name" value="Transcription termination/antitermination protein NusA"/>
    <property type="match status" value="1"/>
</dbReference>
<evidence type="ECO:0000256" key="3">
    <source>
        <dbReference type="ARBA" id="ARBA00022814"/>
    </source>
</evidence>
<dbReference type="Pfam" id="PF26594">
    <property type="entry name" value="KH_NusA_2nd"/>
    <property type="match status" value="1"/>
</dbReference>
<dbReference type="InterPro" id="IPR030842">
    <property type="entry name" value="TF_NusA_bacterial"/>
</dbReference>
<dbReference type="Gene3D" id="3.30.1480.10">
    <property type="entry name" value="NusA, N-terminal domain"/>
    <property type="match status" value="1"/>
</dbReference>
<proteinExistence type="inferred from homology"/>